<name>A0A6J4KD36_9CHLR</name>
<organism evidence="2">
    <name type="scientific">uncultured Chloroflexia bacterium</name>
    <dbReference type="NCBI Taxonomy" id="1672391"/>
    <lineage>
        <taxon>Bacteria</taxon>
        <taxon>Bacillati</taxon>
        <taxon>Chloroflexota</taxon>
        <taxon>Chloroflexia</taxon>
        <taxon>environmental samples</taxon>
    </lineage>
</organism>
<dbReference type="EMBL" id="CADCTR010001567">
    <property type="protein sequence ID" value="CAA9301585.1"/>
    <property type="molecule type" value="Genomic_DNA"/>
</dbReference>
<protein>
    <submittedName>
        <fullName evidence="2">Uncharacterized protein</fullName>
    </submittedName>
</protein>
<sequence length="47" mass="5336">DAAAKGDPAMDTRRPCLRPDRLPRRGPHDVGRGRDYPRPTERTEPLL</sequence>
<reference evidence="2" key="1">
    <citation type="submission" date="2020-02" db="EMBL/GenBank/DDBJ databases">
        <authorList>
            <person name="Meier V. D."/>
        </authorList>
    </citation>
    <scope>NUCLEOTIDE SEQUENCE</scope>
    <source>
        <strain evidence="2">AVDCRST_MAG93</strain>
    </source>
</reference>
<gene>
    <name evidence="2" type="ORF">AVDCRST_MAG93-4641</name>
</gene>
<accession>A0A6J4KD36</accession>
<evidence type="ECO:0000256" key="1">
    <source>
        <dbReference type="SAM" id="MobiDB-lite"/>
    </source>
</evidence>
<feature type="region of interest" description="Disordered" evidence="1">
    <location>
        <begin position="1"/>
        <end position="47"/>
    </location>
</feature>
<feature type="non-terminal residue" evidence="2">
    <location>
        <position position="47"/>
    </location>
</feature>
<feature type="compositionally biased region" description="Basic and acidic residues" evidence="1">
    <location>
        <begin position="8"/>
        <end position="47"/>
    </location>
</feature>
<proteinExistence type="predicted"/>
<evidence type="ECO:0000313" key="2">
    <source>
        <dbReference type="EMBL" id="CAA9301585.1"/>
    </source>
</evidence>
<feature type="non-terminal residue" evidence="2">
    <location>
        <position position="1"/>
    </location>
</feature>
<dbReference type="AlphaFoldDB" id="A0A6J4KD36"/>